<dbReference type="InterPro" id="IPR032174">
    <property type="entry name" value="Aquarius_N"/>
</dbReference>
<reference evidence="3" key="1">
    <citation type="submission" date="2025-08" db="UniProtKB">
        <authorList>
            <consortium name="Ensembl"/>
        </authorList>
    </citation>
    <scope>IDENTIFICATION</scope>
</reference>
<organism evidence="3 4">
    <name type="scientific">Salmo trutta</name>
    <name type="common">Brown trout</name>
    <dbReference type="NCBI Taxonomy" id="8032"/>
    <lineage>
        <taxon>Eukaryota</taxon>
        <taxon>Metazoa</taxon>
        <taxon>Chordata</taxon>
        <taxon>Craniata</taxon>
        <taxon>Vertebrata</taxon>
        <taxon>Euteleostomi</taxon>
        <taxon>Actinopterygii</taxon>
        <taxon>Neopterygii</taxon>
        <taxon>Teleostei</taxon>
        <taxon>Protacanthopterygii</taxon>
        <taxon>Salmoniformes</taxon>
        <taxon>Salmonidae</taxon>
        <taxon>Salmoninae</taxon>
        <taxon>Salmo</taxon>
    </lineage>
</organism>
<evidence type="ECO:0000313" key="3">
    <source>
        <dbReference type="Ensembl" id="ENSSTUP00000040483.1"/>
    </source>
</evidence>
<dbReference type="AlphaFoldDB" id="A0A673Z151"/>
<feature type="domain" description="RNA helicase aquarius beta-barrel" evidence="2">
    <location>
        <begin position="326"/>
        <end position="401"/>
    </location>
</feature>
<feature type="domain" description="RNA helicase aquarius N-terminal" evidence="1">
    <location>
        <begin position="61"/>
        <end position="129"/>
    </location>
</feature>
<evidence type="ECO:0000259" key="2">
    <source>
        <dbReference type="Pfam" id="PF21143"/>
    </source>
</evidence>
<protein>
    <submittedName>
        <fullName evidence="3">Uncharacterized protein</fullName>
    </submittedName>
</protein>
<dbReference type="Ensembl" id="ENSSTUT00000042309.1">
    <property type="protein sequence ID" value="ENSSTUP00000040483.1"/>
    <property type="gene ID" value="ENSSTUG00000017174.1"/>
</dbReference>
<dbReference type="Pfam" id="PF16399">
    <property type="entry name" value="Aquarius_N_1st"/>
    <property type="match status" value="2"/>
</dbReference>
<feature type="domain" description="RNA helicase aquarius N-terminal" evidence="1">
    <location>
        <begin position="145"/>
        <end position="267"/>
    </location>
</feature>
<reference evidence="3" key="2">
    <citation type="submission" date="2025-09" db="UniProtKB">
        <authorList>
            <consortium name="Ensembl"/>
        </authorList>
    </citation>
    <scope>IDENTIFICATION</scope>
</reference>
<accession>A0A673Z151</accession>
<keyword evidence="4" id="KW-1185">Reference proteome</keyword>
<dbReference type="InterPro" id="IPR048966">
    <property type="entry name" value="Aquarius_b-barrel"/>
</dbReference>
<name>A0A673Z151_SALTR</name>
<sequence>FAVGARNKNFAAPAITSLANRYWVPHVKNKLPFDPKVLEDVYEKEILKSVFAIRKIMLLEFRENVPACEVFKKVPSHFPYLFKCVMEDVSLKEQTVLLVFLHHRFNSLEVDLIREQMQQLILLPMWMCLLPVRAPLSLILHLRQREEEGHLFCKLLDMLFYTGFGINDQTGNALTEKETTTLHYNRITSLQKAAFAHIPELQDFALSNVGAVDTQESLTKQFGHLSPITLHRVASYLCLLPELAEGQDTTNEKEVLLELLVSRHERRISQIEQLNQMTILVKVFCLSLPKRSLQFLTLHDCLLRNFNLSRLESTYEIRHDVEDVVTPIAVNLNVRDHIKHEWEGLRKHDVCFLVTVWPNLPYGTRLDRRQPFVEQTGLAYVSGCEVQGMLDDKDRVIEEDDTILYTSGPYLDTVLTNLQTSFNAI</sequence>
<dbReference type="Pfam" id="PF21143">
    <property type="entry name" value="Aquarius_N_2nd"/>
    <property type="match status" value="1"/>
</dbReference>
<dbReference type="InParanoid" id="A0A673Z151"/>
<dbReference type="Proteomes" id="UP000472277">
    <property type="component" value="Chromosome 25"/>
</dbReference>
<evidence type="ECO:0000259" key="1">
    <source>
        <dbReference type="Pfam" id="PF16399"/>
    </source>
</evidence>
<evidence type="ECO:0000313" key="4">
    <source>
        <dbReference type="Proteomes" id="UP000472277"/>
    </source>
</evidence>
<proteinExistence type="predicted"/>
<dbReference type="GeneTree" id="ENSGT00940000156668"/>